<dbReference type="SUPFAM" id="SSF51283">
    <property type="entry name" value="dUTPase-like"/>
    <property type="match status" value="1"/>
</dbReference>
<feature type="domain" description="dUTPase-like" evidence="5">
    <location>
        <begin position="32"/>
        <end position="157"/>
    </location>
</feature>
<dbReference type="NCBIfam" id="NF001862">
    <property type="entry name" value="PRK00601.1"/>
    <property type="match status" value="1"/>
</dbReference>
<evidence type="ECO:0000256" key="4">
    <source>
        <dbReference type="ARBA" id="ARBA00023080"/>
    </source>
</evidence>
<dbReference type="GO" id="GO:0004170">
    <property type="term" value="F:dUTP diphosphatase activity"/>
    <property type="evidence" value="ECO:0007669"/>
    <property type="project" value="UniProtKB-EC"/>
</dbReference>
<dbReference type="GO" id="GO:0000287">
    <property type="term" value="F:magnesium ion binding"/>
    <property type="evidence" value="ECO:0007669"/>
    <property type="project" value="InterPro"/>
</dbReference>
<dbReference type="Gene3D" id="2.70.40.10">
    <property type="match status" value="1"/>
</dbReference>
<dbReference type="GO" id="GO:0046081">
    <property type="term" value="P:dUTP catabolic process"/>
    <property type="evidence" value="ECO:0007669"/>
    <property type="project" value="InterPro"/>
</dbReference>
<name>A0A0E3X9M4_CYHV2</name>
<dbReference type="PANTHER" id="PTHR11241:SF0">
    <property type="entry name" value="DEOXYURIDINE 5'-TRIPHOSPHATE NUCLEOTIDOHYDROLASE"/>
    <property type="match status" value="1"/>
</dbReference>
<dbReference type="InterPro" id="IPR033704">
    <property type="entry name" value="dUTPase_trimeric"/>
</dbReference>
<evidence type="ECO:0000256" key="1">
    <source>
        <dbReference type="ARBA" id="ARBA00006581"/>
    </source>
</evidence>
<dbReference type="InterPro" id="IPR008181">
    <property type="entry name" value="dUTPase"/>
</dbReference>
<accession>A0A0E3X9M4</accession>
<dbReference type="GO" id="GO:0006226">
    <property type="term" value="P:dUMP biosynthetic process"/>
    <property type="evidence" value="ECO:0007669"/>
    <property type="project" value="InterPro"/>
</dbReference>
<evidence type="ECO:0000313" key="6">
    <source>
        <dbReference type="EMBL" id="AKC02063.1"/>
    </source>
</evidence>
<keyword evidence="3" id="KW-0378">Hydrolase</keyword>
<dbReference type="PANTHER" id="PTHR11241">
    <property type="entry name" value="DEOXYURIDINE 5'-TRIPHOSPHATE NUCLEOTIDOHYDROLASE"/>
    <property type="match status" value="1"/>
</dbReference>
<evidence type="ECO:0000256" key="2">
    <source>
        <dbReference type="ARBA" id="ARBA00012379"/>
    </source>
</evidence>
<organism evidence="6 7">
    <name type="scientific">Cyprinid herpesvirus 2</name>
    <name type="common">CyHV-2</name>
    <dbReference type="NCBI Taxonomy" id="317878"/>
    <lineage>
        <taxon>Viruses</taxon>
        <taxon>Duplodnaviria</taxon>
        <taxon>Heunggongvirae</taxon>
        <taxon>Peploviricota</taxon>
        <taxon>Herviviricetes</taxon>
        <taxon>Herpesvirales</taxon>
        <taxon>Alloherpesviridae</taxon>
        <taxon>Cyvirus</taxon>
        <taxon>Cyvirus cyprinidallo2</taxon>
    </lineage>
</organism>
<sequence>MELQMMSERAAGAAECSWIAPRVTRTIPDAFLPYPATLGAAGYDLTIPRDAVVPAKCKAICIDVGIAMAIPDGTYGRIAARSGLSLRTGLIVLAGVIDSDYRGSINVMFQNNFDEPVELKRGDKIAQIIFEKISRPIVRLVDDLDSTKRGTAGFGSTDNV</sequence>
<dbReference type="NCBIfam" id="TIGR00576">
    <property type="entry name" value="dut"/>
    <property type="match status" value="1"/>
</dbReference>
<dbReference type="Pfam" id="PF00692">
    <property type="entry name" value="dUTPase"/>
    <property type="match status" value="1"/>
</dbReference>
<dbReference type="InterPro" id="IPR029054">
    <property type="entry name" value="dUTPase-like"/>
</dbReference>
<dbReference type="InterPro" id="IPR036157">
    <property type="entry name" value="dUTPase-like_sf"/>
</dbReference>
<evidence type="ECO:0000313" key="7">
    <source>
        <dbReference type="Proteomes" id="UP000126788"/>
    </source>
</evidence>
<dbReference type="CDD" id="cd07557">
    <property type="entry name" value="trimeric_dUTPase"/>
    <property type="match status" value="1"/>
</dbReference>
<dbReference type="Proteomes" id="UP000126788">
    <property type="component" value="Genome"/>
</dbReference>
<proteinExistence type="inferred from homology"/>
<evidence type="ECO:0000256" key="3">
    <source>
        <dbReference type="ARBA" id="ARBA00022801"/>
    </source>
</evidence>
<keyword evidence="4" id="KW-0546">Nucleotide metabolism</keyword>
<dbReference type="EMBL" id="KM200722">
    <property type="protein sequence ID" value="AKC02063.1"/>
    <property type="molecule type" value="Genomic_DNA"/>
</dbReference>
<reference evidence="7" key="1">
    <citation type="journal article" date="2022" name="Can. J. Microbiol.">
        <title>Characterization and Prevalence of A New Fatal Genotype CyHV-2 in Mainland China.</title>
        <authorList>
            <person name="Li L."/>
            <person name="Luo Y."/>
            <person name="Gao Z."/>
            <person name="Huang J."/>
            <person name="Zheng X."/>
            <person name="Nie H."/>
            <person name="Zhang J."/>
            <person name="Lin L."/>
            <person name="Yuan J."/>
        </authorList>
    </citation>
    <scope>NUCLEOTIDE SEQUENCE [LARGE SCALE GENOMIC DNA]</scope>
</reference>
<comment type="similarity">
    <text evidence="1">Belongs to the dUTPase family.</text>
</comment>
<dbReference type="EC" id="3.6.1.23" evidence="2"/>
<protein>
    <recommendedName>
        <fullName evidence="2">dUTP diphosphatase</fullName>
        <ecNumber evidence="2">3.6.1.23</ecNumber>
    </recommendedName>
</protein>
<evidence type="ECO:0000259" key="5">
    <source>
        <dbReference type="Pfam" id="PF00692"/>
    </source>
</evidence>